<dbReference type="GO" id="GO:0008721">
    <property type="term" value="F:D-serine ammonia-lyase activity"/>
    <property type="evidence" value="ECO:0007669"/>
    <property type="project" value="TreeGrafter"/>
</dbReference>
<evidence type="ECO:0000313" key="5">
    <source>
        <dbReference type="Proteomes" id="UP000601223"/>
    </source>
</evidence>
<evidence type="ECO:0000256" key="2">
    <source>
        <dbReference type="ARBA" id="ARBA00023239"/>
    </source>
</evidence>
<dbReference type="EMBL" id="BONF01000009">
    <property type="protein sequence ID" value="GIF80406.1"/>
    <property type="molecule type" value="Genomic_DNA"/>
</dbReference>
<dbReference type="PANTHER" id="PTHR28004">
    <property type="entry name" value="ZGC:162816-RELATED"/>
    <property type="match status" value="1"/>
</dbReference>
<dbReference type="InterPro" id="IPR001608">
    <property type="entry name" value="Ala_racemase_N"/>
</dbReference>
<dbReference type="InterPro" id="IPR026956">
    <property type="entry name" value="D-ser_dehydrat-like_dom"/>
</dbReference>
<evidence type="ECO:0000256" key="1">
    <source>
        <dbReference type="ARBA" id="ARBA00005323"/>
    </source>
</evidence>
<dbReference type="InterPro" id="IPR051466">
    <property type="entry name" value="D-amino_acid_metab_enzyme"/>
</dbReference>
<name>A0A8J3JA10_9ACTN</name>
<feature type="domain" description="D-serine dehydratase-like" evidence="3">
    <location>
        <begin position="245"/>
        <end position="337"/>
    </location>
</feature>
<dbReference type="GO" id="GO:0036088">
    <property type="term" value="P:D-serine catabolic process"/>
    <property type="evidence" value="ECO:0007669"/>
    <property type="project" value="TreeGrafter"/>
</dbReference>
<dbReference type="Proteomes" id="UP000601223">
    <property type="component" value="Unassembled WGS sequence"/>
</dbReference>
<keyword evidence="5" id="KW-1185">Reference proteome</keyword>
<dbReference type="SUPFAM" id="SSF51419">
    <property type="entry name" value="PLP-binding barrel"/>
    <property type="match status" value="1"/>
</dbReference>
<dbReference type="AlphaFoldDB" id="A0A8J3JA10"/>
<evidence type="ECO:0000259" key="3">
    <source>
        <dbReference type="SMART" id="SM01119"/>
    </source>
</evidence>
<evidence type="ECO:0000313" key="4">
    <source>
        <dbReference type="EMBL" id="GIF80406.1"/>
    </source>
</evidence>
<reference evidence="4 5" key="1">
    <citation type="submission" date="2021-01" db="EMBL/GenBank/DDBJ databases">
        <title>Whole genome shotgun sequence of Catellatospora bangladeshensis NBRC 107357.</title>
        <authorList>
            <person name="Komaki H."/>
            <person name="Tamura T."/>
        </authorList>
    </citation>
    <scope>NUCLEOTIDE SEQUENCE [LARGE SCALE GENOMIC DNA]</scope>
    <source>
        <strain evidence="4 5">NBRC 107357</strain>
    </source>
</reference>
<dbReference type="Pfam" id="PF14031">
    <property type="entry name" value="D-ser_dehydrat"/>
    <property type="match status" value="1"/>
</dbReference>
<comment type="similarity">
    <text evidence="1">Belongs to the DSD1 family.</text>
</comment>
<dbReference type="RefSeq" id="WP_203743910.1">
    <property type="nucleotide sequence ID" value="NZ_BONF01000009.1"/>
</dbReference>
<dbReference type="SMART" id="SM01119">
    <property type="entry name" value="D-ser_dehydrat"/>
    <property type="match status" value="1"/>
</dbReference>
<dbReference type="InterPro" id="IPR029066">
    <property type="entry name" value="PLP-binding_barrel"/>
</dbReference>
<proteinExistence type="inferred from homology"/>
<protein>
    <recommendedName>
        <fullName evidence="3">D-serine dehydratase-like domain-containing protein</fullName>
    </recommendedName>
</protein>
<keyword evidence="2" id="KW-0456">Lyase</keyword>
<dbReference type="Gene3D" id="3.20.20.10">
    <property type="entry name" value="Alanine racemase"/>
    <property type="match status" value="1"/>
</dbReference>
<dbReference type="Pfam" id="PF01168">
    <property type="entry name" value="Ala_racemase_N"/>
    <property type="match status" value="1"/>
</dbReference>
<organism evidence="4 5">
    <name type="scientific">Catellatospora bangladeshensis</name>
    <dbReference type="NCBI Taxonomy" id="310355"/>
    <lineage>
        <taxon>Bacteria</taxon>
        <taxon>Bacillati</taxon>
        <taxon>Actinomycetota</taxon>
        <taxon>Actinomycetes</taxon>
        <taxon>Micromonosporales</taxon>
        <taxon>Micromonosporaceae</taxon>
        <taxon>Catellatospora</taxon>
    </lineage>
</organism>
<dbReference type="Gene3D" id="2.40.37.20">
    <property type="entry name" value="D-serine dehydratase-like domain"/>
    <property type="match status" value="1"/>
</dbReference>
<accession>A0A8J3JA10</accession>
<dbReference type="PANTHER" id="PTHR28004:SF2">
    <property type="entry name" value="D-SERINE DEHYDRATASE"/>
    <property type="match status" value="1"/>
</dbReference>
<gene>
    <name evidence="4" type="ORF">Cba03nite_17550</name>
</gene>
<comment type="caution">
    <text evidence="4">The sequence shown here is derived from an EMBL/GenBank/DDBJ whole genome shotgun (WGS) entry which is preliminary data.</text>
</comment>
<dbReference type="InterPro" id="IPR042208">
    <property type="entry name" value="D-ser_dehydrat-like_sf"/>
</dbReference>
<sequence>MDQLPTPYLSVDLDVLDRNLARMAAFTAERGAALRPHAKTHKCLQIARRQLDAGAVGLTVATVAEAEIFSGGGCTDLFIAYPLWIDQAKGARLRAVAERAAVAVGVDSAASAQALAKHAGGLVEVLVEVDCGHHRSGVQPGEAGAVALAAARAGLRVRGVFTFPGHGYSAIGAGKDVAVQEAAALRQAADAVRAAGLEVSVVSGGSTPTAWYTDTADVSEIRPGVYALNDAQQWELGSCEPADVALTATATVVSRAPGHVILDAGGKALGADRAPWNTGYGRLPDLPEARITAQSEHHTTVVFPAGTPLPEPGSRVRVVPNHVCATVNLNDELVITSRGEVVDRWAVAARGANT</sequence>